<proteinExistence type="predicted"/>
<evidence type="ECO:0000256" key="1">
    <source>
        <dbReference type="SAM" id="SignalP"/>
    </source>
</evidence>
<comment type="caution">
    <text evidence="2">The sequence shown here is derived from an EMBL/GenBank/DDBJ whole genome shotgun (WGS) entry which is preliminary data.</text>
</comment>
<dbReference type="EMBL" id="BMMM01000014">
    <property type="protein sequence ID" value="GGN81049.1"/>
    <property type="molecule type" value="Genomic_DNA"/>
</dbReference>
<gene>
    <name evidence="2" type="ORF">GCM10011579_067220</name>
</gene>
<dbReference type="AlphaFoldDB" id="A0A917YBQ1"/>
<name>A0A917YBQ1_9ACTN</name>
<evidence type="ECO:0000313" key="2">
    <source>
        <dbReference type="EMBL" id="GGN81049.1"/>
    </source>
</evidence>
<evidence type="ECO:0008006" key="4">
    <source>
        <dbReference type="Google" id="ProtNLM"/>
    </source>
</evidence>
<sequence length="212" mass="22067">MTHRSLAQRLLMLAAPTALAAGGVLLPTSALAAPMTPHFGTVTTQVGGVSGHHHHGTATPGVKWVETTDAPSGITFKLPGKPKMQEIPQKEAGDYPARVYAVPTSDGFMYFLVIDVRGAGPAELKDAVEGTRQGMADDWGGAAVTSQKHNTVDGRPALDARFSSTKGDHMVATSLAVADDDHIVQAVTVGPEAKEKSVTEAQEQAAAGLRIP</sequence>
<organism evidence="2 3">
    <name type="scientific">Streptomyces albiflavescens</name>
    <dbReference type="NCBI Taxonomy" id="1623582"/>
    <lineage>
        <taxon>Bacteria</taxon>
        <taxon>Bacillati</taxon>
        <taxon>Actinomycetota</taxon>
        <taxon>Actinomycetes</taxon>
        <taxon>Kitasatosporales</taxon>
        <taxon>Streptomycetaceae</taxon>
        <taxon>Streptomyces</taxon>
    </lineage>
</organism>
<feature type="chain" id="PRO_5039173511" description="Lipoprotein" evidence="1">
    <location>
        <begin position="21"/>
        <end position="212"/>
    </location>
</feature>
<accession>A0A917YBQ1</accession>
<keyword evidence="3" id="KW-1185">Reference proteome</keyword>
<keyword evidence="1" id="KW-0732">Signal</keyword>
<evidence type="ECO:0000313" key="3">
    <source>
        <dbReference type="Proteomes" id="UP000600365"/>
    </source>
</evidence>
<dbReference type="RefSeq" id="WP_189189871.1">
    <property type="nucleotide sequence ID" value="NZ_BMMM01000014.1"/>
</dbReference>
<feature type="signal peptide" evidence="1">
    <location>
        <begin position="1"/>
        <end position="20"/>
    </location>
</feature>
<dbReference type="Proteomes" id="UP000600365">
    <property type="component" value="Unassembled WGS sequence"/>
</dbReference>
<reference evidence="2 3" key="1">
    <citation type="journal article" date="2014" name="Int. J. Syst. Evol. Microbiol.">
        <title>Complete genome sequence of Corynebacterium casei LMG S-19264T (=DSM 44701T), isolated from a smear-ripened cheese.</title>
        <authorList>
            <consortium name="US DOE Joint Genome Institute (JGI-PGF)"/>
            <person name="Walter F."/>
            <person name="Albersmeier A."/>
            <person name="Kalinowski J."/>
            <person name="Ruckert C."/>
        </authorList>
    </citation>
    <scope>NUCLEOTIDE SEQUENCE [LARGE SCALE GENOMIC DNA]</scope>
    <source>
        <strain evidence="2 3">CGMCC 4.7111</strain>
    </source>
</reference>
<protein>
    <recommendedName>
        <fullName evidence="4">Lipoprotein</fullName>
    </recommendedName>
</protein>